<gene>
    <name evidence="1" type="ORF">OWV82_023313</name>
</gene>
<sequence>MDSSITEMPQFPSFAVLLTSLLFFLMLVRYWRKKTQGKRKLPPGPKQLPVIGNLHQLSGGLPHHTVTTLCKKFGPIMNLRLGQIVAVIISSPEAAKEVLKTNEIMFAQRPEVYAVEVMSYDHSSFVFSPYNDYWRQLRKISVLELLSAKRVLSFRSIREEEIWDLVEFISFSEGQTINLSEKIFAMTNNVVSRAAFGKKCKDGHDFTKLLEEIMSFAGGFDIADLFPSLTFLRYLTGIKSALMKIQKKIDKILEDIVVEHQRKRKDIANGIAKPDGEDLIDTLLNYTEADDIDFHLTIDQIKAVIMDVFSAGSETSATSMEWAMAELLKNPRAMEKAQAEIRQACKGKSKIEEADIQDLDYFKAVIKETFRLHSPAPLIPREARETCQISGYRVPAKAKILINVYAMGRDPAIWTDPECFKPERFEGSSIDFRGNHFELLPFGGGRRICPAISFATANIELGLAQILYHFDWKLPNGIRLEDLDMTEDFRMTARKKDNLHVIATTHIPFQK</sequence>
<dbReference type="Proteomes" id="UP001164539">
    <property type="component" value="Chromosome 13"/>
</dbReference>
<proteinExistence type="predicted"/>
<protein>
    <submittedName>
        <fullName evidence="1">Cytochrome P450</fullName>
    </submittedName>
</protein>
<accession>A0ACC1WW62</accession>
<name>A0ACC1WW62_MELAZ</name>
<reference evidence="1 2" key="1">
    <citation type="journal article" date="2023" name="Science">
        <title>Complex scaffold remodeling in plant triterpene biosynthesis.</title>
        <authorList>
            <person name="De La Pena R."/>
            <person name="Hodgson H."/>
            <person name="Liu J.C."/>
            <person name="Stephenson M.J."/>
            <person name="Martin A.C."/>
            <person name="Owen C."/>
            <person name="Harkess A."/>
            <person name="Leebens-Mack J."/>
            <person name="Jimenez L.E."/>
            <person name="Osbourn A."/>
            <person name="Sattely E.S."/>
        </authorList>
    </citation>
    <scope>NUCLEOTIDE SEQUENCE [LARGE SCALE GENOMIC DNA]</scope>
    <source>
        <strain evidence="2">cv. JPN11</strain>
        <tissue evidence="1">Leaf</tissue>
    </source>
</reference>
<comment type="caution">
    <text evidence="1">The sequence shown here is derived from an EMBL/GenBank/DDBJ whole genome shotgun (WGS) entry which is preliminary data.</text>
</comment>
<evidence type="ECO:0000313" key="2">
    <source>
        <dbReference type="Proteomes" id="UP001164539"/>
    </source>
</evidence>
<evidence type="ECO:0000313" key="1">
    <source>
        <dbReference type="EMBL" id="KAJ4703400.1"/>
    </source>
</evidence>
<keyword evidence="2" id="KW-1185">Reference proteome</keyword>
<organism evidence="1 2">
    <name type="scientific">Melia azedarach</name>
    <name type="common">Chinaberry tree</name>
    <dbReference type="NCBI Taxonomy" id="155640"/>
    <lineage>
        <taxon>Eukaryota</taxon>
        <taxon>Viridiplantae</taxon>
        <taxon>Streptophyta</taxon>
        <taxon>Embryophyta</taxon>
        <taxon>Tracheophyta</taxon>
        <taxon>Spermatophyta</taxon>
        <taxon>Magnoliopsida</taxon>
        <taxon>eudicotyledons</taxon>
        <taxon>Gunneridae</taxon>
        <taxon>Pentapetalae</taxon>
        <taxon>rosids</taxon>
        <taxon>malvids</taxon>
        <taxon>Sapindales</taxon>
        <taxon>Meliaceae</taxon>
        <taxon>Melia</taxon>
    </lineage>
</organism>
<dbReference type="EMBL" id="CM051406">
    <property type="protein sequence ID" value="KAJ4703400.1"/>
    <property type="molecule type" value="Genomic_DNA"/>
</dbReference>